<reference evidence="1" key="2">
    <citation type="submission" date="2020-09" db="EMBL/GenBank/DDBJ databases">
        <authorList>
            <person name="Sun Q."/>
            <person name="Ohkuma M."/>
        </authorList>
    </citation>
    <scope>NUCLEOTIDE SEQUENCE</scope>
    <source>
        <strain evidence="1">JCM 4403</strain>
    </source>
</reference>
<accession>A0A918EU37</accession>
<dbReference type="InterPro" id="IPR009241">
    <property type="entry name" value="HigB-like"/>
</dbReference>
<keyword evidence="2" id="KW-1185">Reference proteome</keyword>
<organism evidence="1 2">
    <name type="scientific">Streptomyces pilosus</name>
    <dbReference type="NCBI Taxonomy" id="28893"/>
    <lineage>
        <taxon>Bacteria</taxon>
        <taxon>Bacillati</taxon>
        <taxon>Actinomycetota</taxon>
        <taxon>Actinomycetes</taxon>
        <taxon>Kitasatosporales</taxon>
        <taxon>Streptomycetaceae</taxon>
        <taxon>Streptomyces</taxon>
    </lineage>
</organism>
<proteinExistence type="predicted"/>
<evidence type="ECO:0000313" key="2">
    <source>
        <dbReference type="Proteomes" id="UP000656732"/>
    </source>
</evidence>
<name>A0A918EU37_9ACTN</name>
<reference evidence="1" key="1">
    <citation type="journal article" date="2014" name="Int. J. Syst. Evol. Microbiol.">
        <title>Complete genome sequence of Corynebacterium casei LMG S-19264T (=DSM 44701T), isolated from a smear-ripened cheese.</title>
        <authorList>
            <consortium name="US DOE Joint Genome Institute (JGI-PGF)"/>
            <person name="Walter F."/>
            <person name="Albersmeier A."/>
            <person name="Kalinowski J."/>
            <person name="Ruckert C."/>
        </authorList>
    </citation>
    <scope>NUCLEOTIDE SEQUENCE</scope>
    <source>
        <strain evidence="1">JCM 4403</strain>
    </source>
</reference>
<dbReference type="Proteomes" id="UP000656732">
    <property type="component" value="Unassembled WGS sequence"/>
</dbReference>
<protein>
    <recommendedName>
        <fullName evidence="3">Addiction module toxin RelE</fullName>
    </recommendedName>
</protein>
<gene>
    <name evidence="1" type="ORF">GCM10010280_09400</name>
</gene>
<dbReference type="EMBL" id="BMTU01000001">
    <property type="protein sequence ID" value="GGQ64975.1"/>
    <property type="molecule type" value="Genomic_DNA"/>
</dbReference>
<comment type="caution">
    <text evidence="1">The sequence shown here is derived from an EMBL/GenBank/DDBJ whole genome shotgun (WGS) entry which is preliminary data.</text>
</comment>
<evidence type="ECO:0000313" key="1">
    <source>
        <dbReference type="EMBL" id="GGQ64975.1"/>
    </source>
</evidence>
<sequence length="175" mass="19381">MPGAAELASPLPKKLFTVPPGQERRPLASSRCEGRAGRRGEVNACINIVVVAQWEVVLVGEVAAWFEALAEEDWNSSEQVEDAIDMLAATGPTLGRPLVDRIKGAENHHLKELRPGSSGSSEIRILFAFDPVRRAVLLVAGDKAGNWQRWYDINIPLAEERYQAHLADLEIREYE</sequence>
<evidence type="ECO:0008006" key="3">
    <source>
        <dbReference type="Google" id="ProtNLM"/>
    </source>
</evidence>
<dbReference type="AlphaFoldDB" id="A0A918EU37"/>
<dbReference type="Pfam" id="PF05973">
    <property type="entry name" value="Gp49"/>
    <property type="match status" value="1"/>
</dbReference>